<comment type="similarity">
    <text evidence="1">Belongs to the FAM216 family.</text>
</comment>
<reference evidence="4" key="1">
    <citation type="submission" date="2025-08" db="UniProtKB">
        <authorList>
            <consortium name="RefSeq"/>
        </authorList>
    </citation>
    <scope>IDENTIFICATION</scope>
    <source>
        <tissue evidence="4">Tentacle</tissue>
    </source>
</reference>
<feature type="compositionally biased region" description="Basic and acidic residues" evidence="2">
    <location>
        <begin position="342"/>
        <end position="368"/>
    </location>
</feature>
<feature type="region of interest" description="Disordered" evidence="2">
    <location>
        <begin position="67"/>
        <end position="172"/>
    </location>
</feature>
<evidence type="ECO:0000313" key="3">
    <source>
        <dbReference type="Proteomes" id="UP000515163"/>
    </source>
</evidence>
<dbReference type="InParanoid" id="A0A6P8HLD2"/>
<feature type="compositionally biased region" description="Polar residues" evidence="2">
    <location>
        <begin position="102"/>
        <end position="111"/>
    </location>
</feature>
<dbReference type="KEGG" id="aten:116293287"/>
<evidence type="ECO:0000256" key="1">
    <source>
        <dbReference type="ARBA" id="ARBA00008615"/>
    </source>
</evidence>
<sequence length="445" mass="50684">MDPLFSPVKCIIREKDPRLDVNIVRKDRAIMYKVEPRKIMDVRKEIKLWNCPNVEVRQLVETALGYQSRPGTSSSLRGSLSPRHTSTPTKGRTISPVPPSQSRPGTSTPKNNGRAMSASSMRSTGTQTSLEGTVPRTGLVLEKPPAPAVRPGSSRSTQSATYNSRSQSCQPPHMYMNDNLRRAAKHNRPASHVHSCGITEDLTNKQPTSPRRFDGTVVTLPKFVKGNEFLTHEDLSIGQKQYIWGIARIYSVSNMIQLKQRQYQSLLDYDFNRRIQNKDLKEHERKKEWREYIRYSKFIKRQDLRIPRAGRQQGSPATPCEEVSHIHRHVVKGWTTNPHSDAAYRHDKQERGREQKEEDEEAVRRLPDESDTETSSPDTMSGRYEVVLLKTPKDTSEDEKTSKQEEQISESADSPRNEEKDEDADVDKTGATSELLSEGEESNYL</sequence>
<dbReference type="Proteomes" id="UP000515163">
    <property type="component" value="Unplaced"/>
</dbReference>
<accession>A0A6P8HLD2</accession>
<dbReference type="PANTHER" id="PTHR16476">
    <property type="entry name" value="FAMILY WITH SEQUENCE SIMILARITY 216 MEMBER A"/>
    <property type="match status" value="1"/>
</dbReference>
<feature type="region of interest" description="Disordered" evidence="2">
    <location>
        <begin position="332"/>
        <end position="445"/>
    </location>
</feature>
<evidence type="ECO:0000256" key="2">
    <source>
        <dbReference type="SAM" id="MobiDB-lite"/>
    </source>
</evidence>
<organism evidence="3 4">
    <name type="scientific">Actinia tenebrosa</name>
    <name type="common">Australian red waratah sea anemone</name>
    <dbReference type="NCBI Taxonomy" id="6105"/>
    <lineage>
        <taxon>Eukaryota</taxon>
        <taxon>Metazoa</taxon>
        <taxon>Cnidaria</taxon>
        <taxon>Anthozoa</taxon>
        <taxon>Hexacorallia</taxon>
        <taxon>Actiniaria</taxon>
        <taxon>Actiniidae</taxon>
        <taxon>Actinia</taxon>
    </lineage>
</organism>
<dbReference type="OrthoDB" id="5980156at2759"/>
<evidence type="ECO:0000313" key="4">
    <source>
        <dbReference type="RefSeq" id="XP_031556551.1"/>
    </source>
</evidence>
<name>A0A6P8HLD2_ACTTE</name>
<proteinExistence type="inferred from homology"/>
<dbReference type="GeneID" id="116293287"/>
<gene>
    <name evidence="4" type="primary">LOC116293287</name>
</gene>
<dbReference type="PANTHER" id="PTHR16476:SF4">
    <property type="entry name" value="PROTEIN FAM216A"/>
    <property type="match status" value="1"/>
</dbReference>
<dbReference type="AlphaFoldDB" id="A0A6P8HLD2"/>
<feature type="compositionally biased region" description="Basic and acidic residues" evidence="2">
    <location>
        <begin position="391"/>
        <end position="406"/>
    </location>
</feature>
<feature type="region of interest" description="Disordered" evidence="2">
    <location>
        <begin position="186"/>
        <end position="212"/>
    </location>
</feature>
<dbReference type="InterPro" id="IPR029373">
    <property type="entry name" value="FAM216"/>
</dbReference>
<dbReference type="RefSeq" id="XP_031556551.1">
    <property type="nucleotide sequence ID" value="XM_031700691.1"/>
</dbReference>
<feature type="compositionally biased region" description="Polar residues" evidence="2">
    <location>
        <begin position="153"/>
        <end position="170"/>
    </location>
</feature>
<protein>
    <submittedName>
        <fullName evidence="4">Uncharacterized protein LOC116293287 isoform X1</fullName>
    </submittedName>
</protein>
<feature type="compositionally biased region" description="Polar residues" evidence="2">
    <location>
        <begin position="117"/>
        <end position="131"/>
    </location>
</feature>
<feature type="compositionally biased region" description="Polar residues" evidence="2">
    <location>
        <begin position="69"/>
        <end position="92"/>
    </location>
</feature>
<keyword evidence="3" id="KW-1185">Reference proteome</keyword>